<dbReference type="EMBL" id="MGJZ01000005">
    <property type="protein sequence ID" value="OGN17756.1"/>
    <property type="molecule type" value="Genomic_DNA"/>
</dbReference>
<organism evidence="5 6">
    <name type="scientific">Candidatus Yanofskybacteria bacterium RIFCSPHIGHO2_02_FULL_50_12</name>
    <dbReference type="NCBI Taxonomy" id="1802685"/>
    <lineage>
        <taxon>Bacteria</taxon>
        <taxon>Candidatus Yanofskyibacteriota</taxon>
    </lineage>
</organism>
<protein>
    <recommendedName>
        <fullName evidence="4">Glycosyltransferase 2-like domain-containing protein</fullName>
    </recommendedName>
</protein>
<accession>A0A1F8FZ94</accession>
<dbReference type="Gene3D" id="3.90.550.10">
    <property type="entry name" value="Spore Coat Polysaccharide Biosynthesis Protein SpsA, Chain A"/>
    <property type="match status" value="1"/>
</dbReference>
<evidence type="ECO:0000259" key="4">
    <source>
        <dbReference type="Pfam" id="PF00535"/>
    </source>
</evidence>
<dbReference type="STRING" id="1802685.A3C88_02165"/>
<dbReference type="SUPFAM" id="SSF53448">
    <property type="entry name" value="Nucleotide-diphospho-sugar transferases"/>
    <property type="match status" value="1"/>
</dbReference>
<name>A0A1F8FZ94_9BACT</name>
<dbReference type="CDD" id="cd06442">
    <property type="entry name" value="DPM1_like"/>
    <property type="match status" value="1"/>
</dbReference>
<dbReference type="AlphaFoldDB" id="A0A1F8FZ94"/>
<keyword evidence="3" id="KW-0808">Transferase</keyword>
<proteinExistence type="inferred from homology"/>
<evidence type="ECO:0000313" key="5">
    <source>
        <dbReference type="EMBL" id="OGN17756.1"/>
    </source>
</evidence>
<reference evidence="5 6" key="1">
    <citation type="journal article" date="2016" name="Nat. Commun.">
        <title>Thousands of microbial genomes shed light on interconnected biogeochemical processes in an aquifer system.</title>
        <authorList>
            <person name="Anantharaman K."/>
            <person name="Brown C.T."/>
            <person name="Hug L.A."/>
            <person name="Sharon I."/>
            <person name="Castelle C.J."/>
            <person name="Probst A.J."/>
            <person name="Thomas B.C."/>
            <person name="Singh A."/>
            <person name="Wilkins M.J."/>
            <person name="Karaoz U."/>
            <person name="Brodie E.L."/>
            <person name="Williams K.H."/>
            <person name="Hubbard S.S."/>
            <person name="Banfield J.F."/>
        </authorList>
    </citation>
    <scope>NUCLEOTIDE SEQUENCE [LARGE SCALE GENOMIC DNA]</scope>
</reference>
<sequence length="234" mass="26915">MDFSKIIVLIPTLNEAKNLSILIPELFRRLPGISVLIVDDRSTDGTAPLLAELQRTFPRLSYIIRQGEKGYGRACLEGFRRSQARPFEAIVTMDADFSHDFNAIPGLAAHLPEYDVVIGSRYIPGGAIANWHRHRRLLSRFANWYVGFILQIPTRDVTTGFNAYAASALRTIDLNGIAADGYAFLVELKYRLWQKRCRFVEHPITFSERREGQSKMSSRVIWESIWLPWRLRLY</sequence>
<dbReference type="GO" id="GO:0016020">
    <property type="term" value="C:membrane"/>
    <property type="evidence" value="ECO:0007669"/>
    <property type="project" value="GOC"/>
</dbReference>
<comment type="similarity">
    <text evidence="1">Belongs to the glycosyltransferase 2 family.</text>
</comment>
<dbReference type="PANTHER" id="PTHR43398:SF1">
    <property type="entry name" value="DOLICHOL-PHOSPHATE MANNOSYLTRANSFERASE SUBUNIT 1"/>
    <property type="match status" value="1"/>
</dbReference>
<dbReference type="InterPro" id="IPR001173">
    <property type="entry name" value="Glyco_trans_2-like"/>
</dbReference>
<dbReference type="GO" id="GO:0004582">
    <property type="term" value="F:dolichyl-phosphate beta-D-mannosyltransferase activity"/>
    <property type="evidence" value="ECO:0007669"/>
    <property type="project" value="InterPro"/>
</dbReference>
<evidence type="ECO:0000256" key="2">
    <source>
        <dbReference type="ARBA" id="ARBA00022676"/>
    </source>
</evidence>
<dbReference type="GO" id="GO:0009247">
    <property type="term" value="P:glycolipid biosynthetic process"/>
    <property type="evidence" value="ECO:0007669"/>
    <property type="project" value="TreeGrafter"/>
</dbReference>
<dbReference type="FunFam" id="3.90.550.10:FF:000122">
    <property type="entry name" value="Dolichol-phosphate mannosyltransferase subunit 1"/>
    <property type="match status" value="1"/>
</dbReference>
<dbReference type="InterPro" id="IPR029044">
    <property type="entry name" value="Nucleotide-diphossugar_trans"/>
</dbReference>
<dbReference type="Proteomes" id="UP000178117">
    <property type="component" value="Unassembled WGS sequence"/>
</dbReference>
<dbReference type="Pfam" id="PF00535">
    <property type="entry name" value="Glycos_transf_2"/>
    <property type="match status" value="1"/>
</dbReference>
<comment type="caution">
    <text evidence="5">The sequence shown here is derived from an EMBL/GenBank/DDBJ whole genome shotgun (WGS) entry which is preliminary data.</text>
</comment>
<evidence type="ECO:0000313" key="6">
    <source>
        <dbReference type="Proteomes" id="UP000178117"/>
    </source>
</evidence>
<evidence type="ECO:0000256" key="3">
    <source>
        <dbReference type="ARBA" id="ARBA00022679"/>
    </source>
</evidence>
<dbReference type="PANTHER" id="PTHR43398">
    <property type="entry name" value="DOLICHOL-PHOSPHATE MANNOSYLTRANSFERASE SUBUNIT 1"/>
    <property type="match status" value="1"/>
</dbReference>
<feature type="domain" description="Glycosyltransferase 2-like" evidence="4">
    <location>
        <begin position="8"/>
        <end position="170"/>
    </location>
</feature>
<dbReference type="InterPro" id="IPR039528">
    <property type="entry name" value="DPM1-like"/>
</dbReference>
<evidence type="ECO:0000256" key="1">
    <source>
        <dbReference type="ARBA" id="ARBA00006739"/>
    </source>
</evidence>
<gene>
    <name evidence="5" type="ORF">A3C88_02165</name>
</gene>
<keyword evidence="2" id="KW-0328">Glycosyltransferase</keyword>